<comment type="subcellular location">
    <subcellularLocation>
        <location evidence="1">Cell membrane</location>
        <topology evidence="1">Multi-pass membrane protein</topology>
    </subcellularLocation>
</comment>
<dbReference type="Pfam" id="PF01757">
    <property type="entry name" value="Acyl_transf_3"/>
    <property type="match status" value="1"/>
</dbReference>
<feature type="transmembrane region" description="Helical" evidence="8">
    <location>
        <begin position="12"/>
        <end position="31"/>
    </location>
</feature>
<keyword evidence="10" id="KW-0012">Acyltransferase</keyword>
<dbReference type="GO" id="GO:0016413">
    <property type="term" value="F:O-acetyltransferase activity"/>
    <property type="evidence" value="ECO:0007669"/>
    <property type="project" value="TreeGrafter"/>
</dbReference>
<accession>A0A6S6UBT9</accession>
<evidence type="ECO:0000256" key="5">
    <source>
        <dbReference type="ARBA" id="ARBA00022989"/>
    </source>
</evidence>
<feature type="transmembrane region" description="Helical" evidence="8">
    <location>
        <begin position="339"/>
        <end position="364"/>
    </location>
</feature>
<dbReference type="EMBL" id="CACVAT010000509">
    <property type="protein sequence ID" value="CAA6829248.1"/>
    <property type="molecule type" value="Genomic_DNA"/>
</dbReference>
<evidence type="ECO:0000256" key="8">
    <source>
        <dbReference type="SAM" id="Phobius"/>
    </source>
</evidence>
<evidence type="ECO:0000256" key="4">
    <source>
        <dbReference type="ARBA" id="ARBA00022692"/>
    </source>
</evidence>
<name>A0A6S6UBT9_9GAMM</name>
<evidence type="ECO:0000256" key="3">
    <source>
        <dbReference type="ARBA" id="ARBA00022475"/>
    </source>
</evidence>
<gene>
    <name evidence="10" type="ORF">HELGO_WM53784</name>
</gene>
<keyword evidence="3" id="KW-1003">Cell membrane</keyword>
<keyword evidence="6 8" id="KW-0472">Membrane</keyword>
<feature type="compositionally biased region" description="Polar residues" evidence="7">
    <location>
        <begin position="379"/>
        <end position="389"/>
    </location>
</feature>
<feature type="transmembrane region" description="Helical" evidence="8">
    <location>
        <begin position="201"/>
        <end position="225"/>
    </location>
</feature>
<reference evidence="10" key="1">
    <citation type="submission" date="2020-01" db="EMBL/GenBank/DDBJ databases">
        <authorList>
            <person name="Meier V. D."/>
            <person name="Meier V D."/>
        </authorList>
    </citation>
    <scope>NUCLEOTIDE SEQUENCE</scope>
    <source>
        <strain evidence="10">HLG_WM_MAG_09</strain>
    </source>
</reference>
<evidence type="ECO:0000313" key="10">
    <source>
        <dbReference type="EMBL" id="CAA6829248.1"/>
    </source>
</evidence>
<evidence type="ECO:0000256" key="6">
    <source>
        <dbReference type="ARBA" id="ARBA00023136"/>
    </source>
</evidence>
<feature type="transmembrane region" description="Helical" evidence="8">
    <location>
        <begin position="274"/>
        <end position="295"/>
    </location>
</feature>
<organism evidence="10">
    <name type="scientific">uncultured Thiotrichaceae bacterium</name>
    <dbReference type="NCBI Taxonomy" id="298394"/>
    <lineage>
        <taxon>Bacteria</taxon>
        <taxon>Pseudomonadati</taxon>
        <taxon>Pseudomonadota</taxon>
        <taxon>Gammaproteobacteria</taxon>
        <taxon>Thiotrichales</taxon>
        <taxon>Thiotrichaceae</taxon>
        <taxon>environmental samples</taxon>
    </lineage>
</organism>
<dbReference type="AlphaFoldDB" id="A0A6S6UBT9"/>
<feature type="transmembrane region" description="Helical" evidence="8">
    <location>
        <begin position="136"/>
        <end position="158"/>
    </location>
</feature>
<dbReference type="GO" id="GO:0005886">
    <property type="term" value="C:plasma membrane"/>
    <property type="evidence" value="ECO:0007669"/>
    <property type="project" value="UniProtKB-SubCell"/>
</dbReference>
<dbReference type="PANTHER" id="PTHR40074">
    <property type="entry name" value="O-ACETYLTRANSFERASE WECH"/>
    <property type="match status" value="1"/>
</dbReference>
<evidence type="ECO:0000256" key="2">
    <source>
        <dbReference type="ARBA" id="ARBA00007400"/>
    </source>
</evidence>
<evidence type="ECO:0000256" key="1">
    <source>
        <dbReference type="ARBA" id="ARBA00004651"/>
    </source>
</evidence>
<feature type="transmembrane region" description="Helical" evidence="8">
    <location>
        <begin position="95"/>
        <end position="116"/>
    </location>
</feature>
<dbReference type="PANTHER" id="PTHR40074:SF2">
    <property type="entry name" value="O-ACETYLTRANSFERASE WECH"/>
    <property type="match status" value="1"/>
</dbReference>
<protein>
    <submittedName>
        <fullName evidence="10">Acyltransferase</fullName>
    </submittedName>
</protein>
<feature type="region of interest" description="Disordered" evidence="7">
    <location>
        <begin position="379"/>
        <end position="405"/>
    </location>
</feature>
<sequence>MINTAVKAIRMNWLDAARIAAAFCIIAIHSTTDSWGRPFPDVQSGERLFTVLFRTTAELVSTEYFILVSLFLLAFKLERKPLGYRDTMKLQARRLLVPFAFWTVFYALFQLFKAYQFDYQDSVMALLMNPATWVDYFLLGSSQYHMHFLPTLFALILFHPLYKLASRYPLLGLTVIPLLFLRDYLDSWLWGHVANQEVLEYLIRMVKILSYVGYGMAAYALFGWWKTQLDRETSMRIMGFAIFALILCFMIKLIQAEQIIHTGDFGVRKGAFYYVHYLVPVLSLSIFMSSQHFNWPDKLSLWSKYTFGMYLVHPAIIDIYDALVMGIDLQIYQYTVFKYLFAASLSLGAAVLIGKIPFMAWTVGLGPLPFSSKKPVTKTINNPENSGASTPAVLDLSDNEQPVRG</sequence>
<keyword evidence="10" id="KW-0808">Transferase</keyword>
<feature type="domain" description="Acyltransferase 3" evidence="9">
    <location>
        <begin position="12"/>
        <end position="353"/>
    </location>
</feature>
<feature type="transmembrane region" description="Helical" evidence="8">
    <location>
        <begin position="237"/>
        <end position="254"/>
    </location>
</feature>
<keyword evidence="4 8" id="KW-0812">Transmembrane</keyword>
<dbReference type="GO" id="GO:0009246">
    <property type="term" value="P:enterobacterial common antigen biosynthetic process"/>
    <property type="evidence" value="ECO:0007669"/>
    <property type="project" value="TreeGrafter"/>
</dbReference>
<evidence type="ECO:0000259" key="9">
    <source>
        <dbReference type="Pfam" id="PF01757"/>
    </source>
</evidence>
<comment type="similarity">
    <text evidence="2">Belongs to the acyltransferase 3 family.</text>
</comment>
<keyword evidence="5 8" id="KW-1133">Transmembrane helix</keyword>
<evidence type="ECO:0000256" key="7">
    <source>
        <dbReference type="SAM" id="MobiDB-lite"/>
    </source>
</evidence>
<dbReference type="InterPro" id="IPR002656">
    <property type="entry name" value="Acyl_transf_3_dom"/>
</dbReference>
<proteinExistence type="inferred from homology"/>
<feature type="transmembrane region" description="Helical" evidence="8">
    <location>
        <begin position="307"/>
        <end position="327"/>
    </location>
</feature>
<feature type="transmembrane region" description="Helical" evidence="8">
    <location>
        <begin position="51"/>
        <end position="75"/>
    </location>
</feature>